<dbReference type="InterPro" id="IPR016983">
    <property type="entry name" value="UCP031804"/>
</dbReference>
<keyword evidence="7" id="KW-1185">Reference proteome</keyword>
<reference evidence="6 7" key="1">
    <citation type="submission" date="2019-10" db="EMBL/GenBank/DDBJ databases">
        <title>Prolixibacter strains distinguished by the presence of nitrate reductase genes were adept at nitrate-dependent anaerobic corrosion of metallic iron and carbon steel.</title>
        <authorList>
            <person name="Iino T."/>
            <person name="Shono N."/>
            <person name="Ito K."/>
            <person name="Nakamura R."/>
            <person name="Sueoka K."/>
            <person name="Harayama S."/>
            <person name="Ohkuma M."/>
        </authorList>
    </citation>
    <scope>NUCLEOTIDE SEQUENCE [LARGE SCALE GENOMIC DNA]</scope>
    <source>
        <strain evidence="6 7">JCM 13498</strain>
    </source>
</reference>
<dbReference type="RefSeq" id="WP_025862599.1">
    <property type="nucleotide sequence ID" value="NZ_BLAX01000001.1"/>
</dbReference>
<comment type="caution">
    <text evidence="6">The sequence shown here is derived from an EMBL/GenBank/DDBJ whole genome shotgun (WGS) entry which is preliminary data.</text>
</comment>
<protein>
    <recommendedName>
        <fullName evidence="5">DUF1232 domain-containing protein</fullName>
    </recommendedName>
</protein>
<dbReference type="Proteomes" id="UP000391834">
    <property type="component" value="Unassembled WGS sequence"/>
</dbReference>
<evidence type="ECO:0000259" key="5">
    <source>
        <dbReference type="Pfam" id="PF06803"/>
    </source>
</evidence>
<evidence type="ECO:0000256" key="1">
    <source>
        <dbReference type="ARBA" id="ARBA00004127"/>
    </source>
</evidence>
<sequence length="126" mass="14536">MRLRDFTKYYSPSSFREKLKMYGGKAGLKVVYPALLLYYMLNDPDISLKNKLYLAGALGYFIFPADAIPDFAPLIGFTDDISVLFLTLSLLKESITDKHREQASEKLKKWFNNYSKKELKAIETSF</sequence>
<name>A0A5M4AYQ6_9BACT</name>
<evidence type="ECO:0000256" key="4">
    <source>
        <dbReference type="ARBA" id="ARBA00023136"/>
    </source>
</evidence>
<keyword evidence="3" id="KW-1133">Transmembrane helix</keyword>
<dbReference type="GO" id="GO:0012505">
    <property type="term" value="C:endomembrane system"/>
    <property type="evidence" value="ECO:0007669"/>
    <property type="project" value="UniProtKB-SubCell"/>
</dbReference>
<dbReference type="OrthoDB" id="9800034at2"/>
<dbReference type="InterPro" id="IPR010652">
    <property type="entry name" value="DUF1232"/>
</dbReference>
<dbReference type="PIRSF" id="PIRSF031804">
    <property type="entry name" value="UCP031804"/>
    <property type="match status" value="1"/>
</dbReference>
<evidence type="ECO:0000256" key="3">
    <source>
        <dbReference type="ARBA" id="ARBA00022989"/>
    </source>
</evidence>
<feature type="domain" description="DUF1232" evidence="5">
    <location>
        <begin position="51"/>
        <end position="86"/>
    </location>
</feature>
<evidence type="ECO:0000313" key="7">
    <source>
        <dbReference type="Proteomes" id="UP000391834"/>
    </source>
</evidence>
<evidence type="ECO:0000313" key="6">
    <source>
        <dbReference type="EMBL" id="GET32726.1"/>
    </source>
</evidence>
<gene>
    <name evidence="6" type="ORF">PbJCM13498_15890</name>
</gene>
<proteinExistence type="predicted"/>
<evidence type="ECO:0000256" key="2">
    <source>
        <dbReference type="ARBA" id="ARBA00022692"/>
    </source>
</evidence>
<dbReference type="EMBL" id="BLAX01000001">
    <property type="protein sequence ID" value="GET32726.1"/>
    <property type="molecule type" value="Genomic_DNA"/>
</dbReference>
<dbReference type="AlphaFoldDB" id="A0A5M4AYQ6"/>
<keyword evidence="2" id="KW-0812">Transmembrane</keyword>
<organism evidence="6 7">
    <name type="scientific">Prolixibacter bellariivorans</name>
    <dbReference type="NCBI Taxonomy" id="314319"/>
    <lineage>
        <taxon>Bacteria</taxon>
        <taxon>Pseudomonadati</taxon>
        <taxon>Bacteroidota</taxon>
        <taxon>Bacteroidia</taxon>
        <taxon>Marinilabiliales</taxon>
        <taxon>Prolixibacteraceae</taxon>
        <taxon>Prolixibacter</taxon>
    </lineage>
</organism>
<accession>A0A5M4AYQ6</accession>
<dbReference type="Pfam" id="PF06803">
    <property type="entry name" value="DUF1232"/>
    <property type="match status" value="1"/>
</dbReference>
<comment type="subcellular location">
    <subcellularLocation>
        <location evidence="1">Endomembrane system</location>
        <topology evidence="1">Multi-pass membrane protein</topology>
    </subcellularLocation>
</comment>
<keyword evidence="4" id="KW-0472">Membrane</keyword>